<name>A0A212A8J3_9RHOB</name>
<dbReference type="Proteomes" id="UP000196878">
    <property type="component" value="Unassembled WGS sequence"/>
</dbReference>
<organism evidence="1 2">
    <name type="scientific">Haematobacter genomosp. 1</name>
    <dbReference type="NCBI Taxonomy" id="366618"/>
    <lineage>
        <taxon>Bacteria</taxon>
        <taxon>Pseudomonadati</taxon>
        <taxon>Pseudomonadota</taxon>
        <taxon>Alphaproteobacteria</taxon>
        <taxon>Rhodobacterales</taxon>
        <taxon>Paracoccaceae</taxon>
        <taxon>Haematobacter</taxon>
    </lineage>
</organism>
<dbReference type="AlphaFoldDB" id="A0A212A8J3"/>
<sequence>MTLTPAAPASVSVTVEADCAPDTRILIAQDAFVVTERLDARGHFSGVYPALSPRVEITAKLPDAPFVLAEIEVPTATAYNRFVLQWLGPGEPELTGAGHYGTADVAFPLRALVLSARASDSLAPEVVLPVTPETCGRDLIGETLVIRRGDIERRDLTVSLPACDAVGERLHLRGLAD</sequence>
<reference evidence="1 2" key="1">
    <citation type="submission" date="2016-12" db="EMBL/GenBank/DDBJ databases">
        <title>Comparison of Traditional DNA-DNA Hybridization with In Silico Genomic Analysis.</title>
        <authorList>
            <person name="Nicholson A.C."/>
            <person name="Humrighouse B.W."/>
            <person name="Graziano J."/>
            <person name="Lasker B."/>
            <person name="Whitney A.M."/>
            <person name="Mcquiston J.R."/>
        </authorList>
    </citation>
    <scope>NUCLEOTIDE SEQUENCE [LARGE SCALE GENOMIC DNA]</scope>
    <source>
        <strain evidence="1 2">H2240</strain>
    </source>
</reference>
<keyword evidence="2" id="KW-1185">Reference proteome</keyword>
<evidence type="ECO:0000313" key="2">
    <source>
        <dbReference type="Proteomes" id="UP000196878"/>
    </source>
</evidence>
<dbReference type="EMBL" id="NIPW01000030">
    <property type="protein sequence ID" value="OWJ76110.1"/>
    <property type="molecule type" value="Genomic_DNA"/>
</dbReference>
<gene>
    <name evidence="1" type="ORF">CDV49_15510</name>
</gene>
<comment type="caution">
    <text evidence="1">The sequence shown here is derived from an EMBL/GenBank/DDBJ whole genome shotgun (WGS) entry which is preliminary data.</text>
</comment>
<evidence type="ECO:0000313" key="1">
    <source>
        <dbReference type="EMBL" id="OWJ76110.1"/>
    </source>
</evidence>
<accession>A0A212A8J3</accession>
<protein>
    <submittedName>
        <fullName evidence="1">Uncharacterized protein</fullName>
    </submittedName>
</protein>
<proteinExistence type="predicted"/>